<organism evidence="1 2">
    <name type="scientific">Brockia lithotrophica</name>
    <dbReference type="NCBI Taxonomy" id="933949"/>
    <lineage>
        <taxon>Bacteria</taxon>
        <taxon>Bacillati</taxon>
        <taxon>Bacillota</taxon>
        <taxon>Bacilli</taxon>
        <taxon>Bacillales</taxon>
        <taxon>Bacillales Family X. Incertae Sedis</taxon>
        <taxon>Brockia</taxon>
    </lineage>
</organism>
<name>A0A2T5G797_9BACL</name>
<comment type="caution">
    <text evidence="1">The sequence shown here is derived from an EMBL/GenBank/DDBJ whole genome shotgun (WGS) entry which is preliminary data.</text>
</comment>
<dbReference type="EMBL" id="PEBW01000003">
    <property type="protein sequence ID" value="PTQ52042.1"/>
    <property type="molecule type" value="Genomic_DNA"/>
</dbReference>
<dbReference type="Proteomes" id="UP000244016">
    <property type="component" value="Unassembled WGS sequence"/>
</dbReference>
<dbReference type="AlphaFoldDB" id="A0A2T5G797"/>
<accession>A0A2T5G797</accession>
<proteinExistence type="predicted"/>
<gene>
    <name evidence="1" type="ORF">BLITH_1009</name>
</gene>
<sequence length="37" mass="4100">MRVPPCGNFRRIPGEADRAVPEEPALPLSGRVCYSEE</sequence>
<protein>
    <submittedName>
        <fullName evidence="1">Uncharacterized protein</fullName>
    </submittedName>
</protein>
<evidence type="ECO:0000313" key="1">
    <source>
        <dbReference type="EMBL" id="PTQ52042.1"/>
    </source>
</evidence>
<evidence type="ECO:0000313" key="2">
    <source>
        <dbReference type="Proteomes" id="UP000244016"/>
    </source>
</evidence>
<reference evidence="1 2" key="1">
    <citation type="submission" date="2017-08" db="EMBL/GenBank/DDBJ databases">
        <title>Burning lignite coal seam in the remote Altai Mountains harbors a hydrogen-driven thermophilic microbial community.</title>
        <authorList>
            <person name="Kadnikov V.V."/>
            <person name="Mardanov A.V."/>
            <person name="Ivasenko D."/>
            <person name="Beletsky A.V."/>
            <person name="Karnachuk O.V."/>
            <person name="Ravin N.V."/>
        </authorList>
    </citation>
    <scope>NUCLEOTIDE SEQUENCE [LARGE SCALE GENOMIC DNA]</scope>
    <source>
        <strain evidence="1">AL31</strain>
    </source>
</reference>